<dbReference type="InterPro" id="IPR024298">
    <property type="entry name" value="Sec16_Sec23-bd"/>
</dbReference>
<dbReference type="PANTHER" id="PTHR13402:SF6">
    <property type="entry name" value="SECRETORY 16, ISOFORM I"/>
    <property type="match status" value="1"/>
</dbReference>
<feature type="compositionally biased region" description="Polar residues" evidence="8">
    <location>
        <begin position="901"/>
        <end position="912"/>
    </location>
</feature>
<dbReference type="Pfam" id="PF12932">
    <property type="entry name" value="Sec16"/>
    <property type="match status" value="1"/>
</dbReference>
<protein>
    <recommendedName>
        <fullName evidence="7">Protein transport protein sec16</fullName>
    </recommendedName>
</protein>
<dbReference type="PANTHER" id="PTHR13402">
    <property type="entry name" value="RGPR-RELATED"/>
    <property type="match status" value="1"/>
</dbReference>
<feature type="compositionally biased region" description="Acidic residues" evidence="8">
    <location>
        <begin position="520"/>
        <end position="539"/>
    </location>
</feature>
<evidence type="ECO:0000256" key="5">
    <source>
        <dbReference type="ARBA" id="ARBA00022892"/>
    </source>
</evidence>
<feature type="compositionally biased region" description="Low complexity" evidence="8">
    <location>
        <begin position="2020"/>
        <end position="2030"/>
    </location>
</feature>
<name>A0AAV5S1H0_MAUHU</name>
<dbReference type="GO" id="GO:0015031">
    <property type="term" value="P:protein transport"/>
    <property type="evidence" value="ECO:0007669"/>
    <property type="project" value="UniProtKB-KW"/>
</dbReference>
<dbReference type="GO" id="GO:0070973">
    <property type="term" value="P:protein localization to endoplasmic reticulum exit site"/>
    <property type="evidence" value="ECO:0007669"/>
    <property type="project" value="TreeGrafter"/>
</dbReference>
<dbReference type="InterPro" id="IPR024340">
    <property type="entry name" value="Sec16_CCD"/>
</dbReference>
<sequence length="2370" mass="258051">MVSDAKKRKNQKKKARQKQKKAAERTQLQNDPDNLVPETSATPVSESSQTEISEGAENPDSTGISIVAPANETVEENITSANEKQSSDTADLSEATSDVIPASKTPMVSNAIPVENPISETSIPDEIESNNGNSFPDDNVATLPSEAMSQANTDLQMPIMPDAHHVSSNKNDNKPFQAADEETFPQPENPANQSNDVSALDEPSPLVNNTVASVMPEVESPAAIEENIIKKSNEEVSDSQIPVLPEHASSEESKELESVQNIQETAQVDQPQPTMEEQLPAVVNEDHFKAQTIPQDGDIAEEIDNPSNIEHEALYAPDATQGATSQNDELQFDDHGDVEVDAMPWETTTREQISVDIHSNLEEQSNANLTLNASSNEMRVDTLSDLNLKDSKVDEDVIENESSLQQQAANAENLSSSADLFPDADIAGTEPMPWDAVSPTKENVDSIQAVPEVVQEPRTIENTLLPNTVSLDSSPPGDDEKRELSEGNTASNLQTMDISKEESATAEETKPIGKNNFSFMDDDEDLLEDDDSFLDSDEDLPDSLSKPIEVGNSVVESNATPNATASVSTTSTPVVHNVSKYTPQVAENQATTAPSGPFNNIDRVDLQSNVTNNITNNVSNPSTYQHDSFNRSFNKYTGNNQTNIDDIRQEKKKSDAYDFPSELLKSTVAPVHARVVGIPKGQYGSSPISNVGVPRARAPSTTYNPLTTSAAPPPSIGAKAQPYGPAKDVHPGNVPPQNARRTSTTHYVSSPQLLPNNNFAVQESPYGRRRTASIMSNGSTGSVPQPNNVRSTSRYAPPTTGVNSVPHTQTKYGPQNTTFQSPQIPSSTFPPNEVTSGQGLNQNRYAPQNATAQPLPFGINDPSMPMTNQPLHGGSANLSVPLQTNSIAGQGPPVLGHGRKTSNLYTPNQSGPGSKYAPSTQTQYYNPNNPNNVNSIAQTQPMYAPQTQNQMTSPSIARYPPVGGHDVGRQSANTRDPHNYDQSSHGIVSNSYVDNESLLRRQFPLFHWGKSNRVVYGIPVDNSAYGMNGSILDAVNVVNYDHVIKPSTAMKTYPGPLTSKTKKNDLEKWISDVTSDLPEDYSTNESLIWNILQSNLKSPGSYSDIANILFDTSSIVGFLSQSFNVPQPSLNAMRLDPNVQLRVLALLQIGNCTDALSLALEYKDFAMALLIGSLAGKEKWSAVVESYLRNELSGYSDSNANLLSLLFQVYVGNSKNAISNMYSNSEHNSWAVTNWRMIVAAILMNLSSIPELPKMKPGHLPAVILEFLIEFGILLSKRGFITEASVLFMIANVPLSLSPISPDCDVIFSHIGVPPSTQSLMWSEVYEYIRMVNEPEFKGYPALLSQKMNYAFSLEEESLSSVASKYNDYIISRIKLLPKRDASAINLMNSTNLLTARISDSGTGWLGKPKLSSVWGQLDKSFNKYIGGDDIISSKKTPEKSVFDSYTPYSSNHSSMVDLGQQNFTPFQQHHASHRPVQNLEQQPSLLPSNYSVDQTNRGAQHNFSEQSPFHQQGRIGDSLQGSPQRTFGNETKIPVSNFPPSLPRVHSEIFANAKTASSFKKQEPAYPSLKRSMTHDASKLTTAATLTSDILDVGPPPIVNRRTEPKVSSPDPPRRLSNLSNHSDILPPPRSRVPKSKTTTRRPTYNYAPQTGNPESSLSSEITVPPSIDAQESSPSVEPVILQPDNNATHHEDTVIHTTPGKNVPDNNITKNILEEDMTAEPELIDSYNGDNSLIGADETGRSNVGSPNMVNAHNPPSTTLTFREGGTDDLGQTSPSPLKVIHGVEDHTNTTAALVTEEVVNDERHDIPVVPSEADNVPQTDNLETSQPDTVSLPSQMVSHDTNDELHGRTQYSELQNSELTEDNNSTTIANDAIVPDTETTQQESEETNNDIPQTSDVEESKKPDSAVNDTLEENHAITSEASTPTSSIDVNSQNMEVAIPLESGVEEDKKELGNMEHATSSISSEQTNRVPGNSPDNATEQQNNANKTPHVEKSSPAQNNSEVALPPKQEPYPSARKPSVYAPSSSKPKAKRKVSSYLPANATALHSQLKEGVVQSGSEVDMFSYGGYHVAQNENQTNAIRKPLEPINNTSVESPKLQEVKTFNIHQDNQFKPQPVVNDRFGPIQNPDEISSEIFEPVIMKQPKNRFNTFTPSHGPTEFNDIIEEDSDEDAESEPKKEVVTKKAVQKKESSDGSEKPGWFGWLKNESGEKKAIKAKMGNANSFVFDPELKRWVNKNASEDEKKKLKEEATSLPPPPPIIKRKDTGPKTKPRVSISHSNPPSGASTPSTPDIAGETAMTNEGSTSSAPPMGPPKSGAPPMQKNTSGKNIPPAKTGSSLDDLLSMPKPGQTRRTKKKNNARYVNVLDQK</sequence>
<feature type="region of interest" description="Disordered" evidence="8">
    <location>
        <begin position="229"/>
        <end position="274"/>
    </location>
</feature>
<feature type="compositionally biased region" description="Polar residues" evidence="8">
    <location>
        <begin position="460"/>
        <end position="473"/>
    </location>
</feature>
<feature type="compositionally biased region" description="Polar residues" evidence="8">
    <location>
        <begin position="1642"/>
        <end position="1663"/>
    </location>
</feature>
<evidence type="ECO:0000256" key="1">
    <source>
        <dbReference type="ARBA" id="ARBA00004397"/>
    </source>
</evidence>
<evidence type="ECO:0000256" key="3">
    <source>
        <dbReference type="ARBA" id="ARBA00022448"/>
    </source>
</evidence>
<comment type="function">
    <text evidence="6 7">Involved in the initiation of assembly of the COPII coat required for the formation of transport vesicles from the endoplasmic reticulum (ER) and the selection of cargo molecules. Also involved in autophagy.</text>
</comment>
<feature type="compositionally biased region" description="Polar residues" evidence="8">
    <location>
        <begin position="258"/>
        <end position="274"/>
    </location>
</feature>
<feature type="compositionally biased region" description="Polar residues" evidence="8">
    <location>
        <begin position="486"/>
        <end position="497"/>
    </location>
</feature>
<dbReference type="Pfam" id="PF12931">
    <property type="entry name" value="TPR_Sec16"/>
    <property type="match status" value="1"/>
</dbReference>
<feature type="region of interest" description="Disordered" evidence="8">
    <location>
        <begin position="1857"/>
        <end position="1909"/>
    </location>
</feature>
<feature type="region of interest" description="Disordered" evidence="8">
    <location>
        <begin position="1811"/>
        <end position="1845"/>
    </location>
</feature>
<keyword evidence="12" id="KW-1185">Reference proteome</keyword>
<feature type="compositionally biased region" description="Polar residues" evidence="8">
    <location>
        <begin position="1960"/>
        <end position="1990"/>
    </location>
</feature>
<dbReference type="GO" id="GO:0012507">
    <property type="term" value="C:ER to Golgi transport vesicle membrane"/>
    <property type="evidence" value="ECO:0007669"/>
    <property type="project" value="TreeGrafter"/>
</dbReference>
<keyword evidence="5 7" id="KW-0931">ER-Golgi transport</keyword>
<evidence type="ECO:0000256" key="6">
    <source>
        <dbReference type="ARBA" id="ARBA00024687"/>
    </source>
</evidence>
<evidence type="ECO:0000256" key="2">
    <source>
        <dbReference type="ARBA" id="ARBA00005927"/>
    </source>
</evidence>
<comment type="subcellular location">
    <subcellularLocation>
        <location evidence="1">Endoplasmic reticulum membrane</location>
        <topology evidence="1">Peripheral membrane protein</topology>
        <orientation evidence="1">Cytoplasmic side</orientation>
    </subcellularLocation>
</comment>
<dbReference type="Gene3D" id="1.20.58.940">
    <property type="match status" value="1"/>
</dbReference>
<feature type="compositionally biased region" description="Basic and acidic residues" evidence="8">
    <location>
        <begin position="248"/>
        <end position="257"/>
    </location>
</feature>
<feature type="compositionally biased region" description="Polar residues" evidence="8">
    <location>
        <begin position="1520"/>
        <end position="1530"/>
    </location>
</feature>
<keyword evidence="3 7" id="KW-0813">Transport</keyword>
<feature type="region of interest" description="Disordered" evidence="8">
    <location>
        <begin position="421"/>
        <end position="539"/>
    </location>
</feature>
<feature type="domain" description="Sec16 Sec23-binding" evidence="9">
    <location>
        <begin position="1144"/>
        <end position="1429"/>
    </location>
</feature>
<gene>
    <name evidence="11" type="ORF">DAKH74_041260</name>
</gene>
<feature type="compositionally biased region" description="Basic and acidic residues" evidence="8">
    <location>
        <begin position="498"/>
        <end position="511"/>
    </location>
</feature>
<feature type="compositionally biased region" description="Basic and acidic residues" evidence="8">
    <location>
        <begin position="2239"/>
        <end position="2252"/>
    </location>
</feature>
<comment type="similarity">
    <text evidence="2 7">Belongs to the SEC16 family.</text>
</comment>
<feature type="region of interest" description="Disordered" evidence="8">
    <location>
        <begin position="2152"/>
        <end position="2206"/>
    </location>
</feature>
<feature type="region of interest" description="Disordered" evidence="8">
    <location>
        <begin position="1487"/>
        <end position="1541"/>
    </location>
</feature>
<dbReference type="Proteomes" id="UP001377567">
    <property type="component" value="Unassembled WGS sequence"/>
</dbReference>
<evidence type="ECO:0000259" key="10">
    <source>
        <dbReference type="Pfam" id="PF12932"/>
    </source>
</evidence>
<feature type="compositionally biased region" description="Basic residues" evidence="8">
    <location>
        <begin position="2351"/>
        <end position="2360"/>
    </location>
</feature>
<feature type="region of interest" description="Disordered" evidence="8">
    <location>
        <begin position="2239"/>
        <end position="2370"/>
    </location>
</feature>
<feature type="region of interest" description="Disordered" evidence="8">
    <location>
        <begin position="1589"/>
        <end position="1684"/>
    </location>
</feature>
<dbReference type="GO" id="GO:0006914">
    <property type="term" value="P:autophagy"/>
    <property type="evidence" value="ECO:0007669"/>
    <property type="project" value="UniProtKB-KW"/>
</dbReference>
<evidence type="ECO:0000259" key="9">
    <source>
        <dbReference type="Pfam" id="PF12931"/>
    </source>
</evidence>
<reference evidence="11 12" key="1">
    <citation type="journal article" date="2023" name="Elife">
        <title>Identification of key yeast species and microbe-microbe interactions impacting larval growth of Drosophila in the wild.</title>
        <authorList>
            <person name="Mure A."/>
            <person name="Sugiura Y."/>
            <person name="Maeda R."/>
            <person name="Honda K."/>
            <person name="Sakurai N."/>
            <person name="Takahashi Y."/>
            <person name="Watada M."/>
            <person name="Katoh T."/>
            <person name="Gotoh A."/>
            <person name="Gotoh Y."/>
            <person name="Taniguchi I."/>
            <person name="Nakamura K."/>
            <person name="Hayashi T."/>
            <person name="Katayama T."/>
            <person name="Uemura T."/>
            <person name="Hattori Y."/>
        </authorList>
    </citation>
    <scope>NUCLEOTIDE SEQUENCE [LARGE SCALE GENOMIC DNA]</scope>
    <source>
        <strain evidence="11 12">KH-74</strain>
    </source>
</reference>
<feature type="compositionally biased region" description="Basic and acidic residues" evidence="8">
    <location>
        <begin position="2176"/>
        <end position="2198"/>
    </location>
</feature>
<dbReference type="GO" id="GO:0016192">
    <property type="term" value="P:vesicle-mediated transport"/>
    <property type="evidence" value="ECO:0007669"/>
    <property type="project" value="UniProtKB-KW"/>
</dbReference>
<evidence type="ECO:0000313" key="12">
    <source>
        <dbReference type="Proteomes" id="UP001377567"/>
    </source>
</evidence>
<dbReference type="GO" id="GO:0005789">
    <property type="term" value="C:endoplasmic reticulum membrane"/>
    <property type="evidence" value="ECO:0007669"/>
    <property type="project" value="UniProtKB-SubCell"/>
</dbReference>
<keyword evidence="7" id="KW-0653">Protein transport</keyword>
<feature type="compositionally biased region" description="Basic residues" evidence="8">
    <location>
        <begin position="1"/>
        <end position="20"/>
    </location>
</feature>
<keyword evidence="7" id="KW-0472">Membrane</keyword>
<feature type="region of interest" description="Disordered" evidence="8">
    <location>
        <begin position="1"/>
        <end position="208"/>
    </location>
</feature>
<feature type="compositionally biased region" description="Polar residues" evidence="8">
    <location>
        <begin position="1919"/>
        <end position="1934"/>
    </location>
</feature>
<dbReference type="Gene3D" id="6.20.50.30">
    <property type="match status" value="1"/>
</dbReference>
<comment type="caution">
    <text evidence="11">The sequence shown here is derived from an EMBL/GenBank/DDBJ whole genome shotgun (WGS) entry which is preliminary data.</text>
</comment>
<feature type="compositionally biased region" description="Polar residues" evidence="8">
    <location>
        <begin position="1487"/>
        <end position="1511"/>
    </location>
</feature>
<feature type="compositionally biased region" description="Polar residues" evidence="8">
    <location>
        <begin position="1857"/>
        <end position="1872"/>
    </location>
</feature>
<accession>A0AAV5S1H0</accession>
<keyword evidence="4 7" id="KW-0256">Endoplasmic reticulum</keyword>
<feature type="domain" description="Sec16 central conserved" evidence="10">
    <location>
        <begin position="1004"/>
        <end position="1083"/>
    </location>
</feature>
<feature type="region of interest" description="Disordered" evidence="8">
    <location>
        <begin position="894"/>
        <end position="919"/>
    </location>
</feature>
<feature type="compositionally biased region" description="Polar residues" evidence="8">
    <location>
        <begin position="26"/>
        <end position="52"/>
    </location>
</feature>
<evidence type="ECO:0000256" key="8">
    <source>
        <dbReference type="SAM" id="MobiDB-lite"/>
    </source>
</evidence>
<dbReference type="CDD" id="cd09233">
    <property type="entry name" value="ACE1-Sec16-like"/>
    <property type="match status" value="1"/>
</dbReference>
<keyword evidence="7" id="KW-0072">Autophagy</keyword>
<feature type="region of interest" description="Disordered" evidence="8">
    <location>
        <begin position="1915"/>
        <end position="1934"/>
    </location>
</feature>
<feature type="compositionally biased region" description="Acidic residues" evidence="8">
    <location>
        <begin position="2164"/>
        <end position="2175"/>
    </location>
</feature>
<feature type="region of interest" description="Disordered" evidence="8">
    <location>
        <begin position="1951"/>
        <end position="2038"/>
    </location>
</feature>
<evidence type="ECO:0000256" key="4">
    <source>
        <dbReference type="ARBA" id="ARBA00022824"/>
    </source>
</evidence>
<dbReference type="GO" id="GO:0070971">
    <property type="term" value="C:endoplasmic reticulum exit site"/>
    <property type="evidence" value="ECO:0007669"/>
    <property type="project" value="TreeGrafter"/>
</dbReference>
<feature type="compositionally biased region" description="Polar residues" evidence="8">
    <location>
        <begin position="1819"/>
        <end position="1842"/>
    </location>
</feature>
<dbReference type="GO" id="GO:0007030">
    <property type="term" value="P:Golgi organization"/>
    <property type="evidence" value="ECO:0007669"/>
    <property type="project" value="TreeGrafter"/>
</dbReference>
<organism evidence="11 12">
    <name type="scientific">Maudiozyma humilis</name>
    <name type="common">Sour dough yeast</name>
    <name type="synonym">Kazachstania humilis</name>
    <dbReference type="NCBI Taxonomy" id="51915"/>
    <lineage>
        <taxon>Eukaryota</taxon>
        <taxon>Fungi</taxon>
        <taxon>Dikarya</taxon>
        <taxon>Ascomycota</taxon>
        <taxon>Saccharomycotina</taxon>
        <taxon>Saccharomycetes</taxon>
        <taxon>Saccharomycetales</taxon>
        <taxon>Saccharomycetaceae</taxon>
        <taxon>Maudiozyma</taxon>
    </lineage>
</organism>
<dbReference type="EMBL" id="BTGD01000013">
    <property type="protein sequence ID" value="GMM57510.1"/>
    <property type="molecule type" value="Genomic_DNA"/>
</dbReference>
<evidence type="ECO:0000313" key="11">
    <source>
        <dbReference type="EMBL" id="GMM57510.1"/>
    </source>
</evidence>
<feature type="compositionally biased region" description="Polar residues" evidence="8">
    <location>
        <begin position="2277"/>
        <end position="2291"/>
    </location>
</feature>
<feature type="compositionally biased region" description="Polar residues" evidence="8">
    <location>
        <begin position="76"/>
        <end position="96"/>
    </location>
</feature>
<evidence type="ECO:0000256" key="7">
    <source>
        <dbReference type="RuleBase" id="RU364101"/>
    </source>
</evidence>
<proteinExistence type="inferred from homology"/>